<evidence type="ECO:0000259" key="14">
    <source>
        <dbReference type="PROSITE" id="PS50222"/>
    </source>
</evidence>
<dbReference type="CDD" id="cd16226">
    <property type="entry name" value="EFh_CREC_Calumenin_like"/>
    <property type="match status" value="1"/>
</dbReference>
<comment type="subunit">
    <text evidence="10">Interacts with PCSK6 (immature form including the propeptide); probably involved in the maturation and the secretion of PCSK6.</text>
</comment>
<feature type="compositionally biased region" description="Gly residues" evidence="12">
    <location>
        <begin position="510"/>
        <end position="529"/>
    </location>
</feature>
<dbReference type="PANTHER" id="PTHR10827:SF52">
    <property type="entry name" value="IP16409P"/>
    <property type="match status" value="1"/>
</dbReference>
<dbReference type="AlphaFoldDB" id="T1F9F8"/>
<feature type="region of interest" description="Disordered" evidence="12">
    <location>
        <begin position="414"/>
        <end position="592"/>
    </location>
</feature>
<dbReference type="GO" id="GO:0005788">
    <property type="term" value="C:endoplasmic reticulum lumen"/>
    <property type="evidence" value="ECO:0007669"/>
    <property type="project" value="UniProtKB-SubCell"/>
</dbReference>
<feature type="compositionally biased region" description="Gly residues" evidence="12">
    <location>
        <begin position="473"/>
        <end position="486"/>
    </location>
</feature>
<evidence type="ECO:0000313" key="16">
    <source>
        <dbReference type="EnsemblMetazoa" id="HelroP175621"/>
    </source>
</evidence>
<dbReference type="InterPro" id="IPR011992">
    <property type="entry name" value="EF-hand-dom_pair"/>
</dbReference>
<evidence type="ECO:0000256" key="2">
    <source>
        <dbReference type="ARBA" id="ARBA00022723"/>
    </source>
</evidence>
<dbReference type="SMART" id="SM00054">
    <property type="entry name" value="EFh"/>
    <property type="match status" value="5"/>
</dbReference>
<evidence type="ECO:0000256" key="11">
    <source>
        <dbReference type="ARBA" id="ARBA00072696"/>
    </source>
</evidence>
<dbReference type="Pfam" id="PF13499">
    <property type="entry name" value="EF-hand_7"/>
    <property type="match status" value="1"/>
</dbReference>
<dbReference type="SUPFAM" id="SSF47473">
    <property type="entry name" value="EF-hand"/>
    <property type="match status" value="2"/>
</dbReference>
<dbReference type="PROSITE" id="PS50222">
    <property type="entry name" value="EF_HAND_2"/>
    <property type="match status" value="3"/>
</dbReference>
<evidence type="ECO:0000256" key="4">
    <source>
        <dbReference type="ARBA" id="ARBA00022737"/>
    </source>
</evidence>
<feature type="region of interest" description="Disordered" evidence="12">
    <location>
        <begin position="339"/>
        <end position="377"/>
    </location>
</feature>
<dbReference type="Gene3D" id="1.10.238.10">
    <property type="entry name" value="EF-hand"/>
    <property type="match status" value="2"/>
</dbReference>
<keyword evidence="17" id="KW-1185">Reference proteome</keyword>
<reference evidence="17" key="1">
    <citation type="submission" date="2012-12" db="EMBL/GenBank/DDBJ databases">
        <authorList>
            <person name="Hellsten U."/>
            <person name="Grimwood J."/>
            <person name="Chapman J.A."/>
            <person name="Shapiro H."/>
            <person name="Aerts A."/>
            <person name="Otillar R.P."/>
            <person name="Terry A.Y."/>
            <person name="Boore J.L."/>
            <person name="Simakov O."/>
            <person name="Marletaz F."/>
            <person name="Cho S.-J."/>
            <person name="Edsinger-Gonzales E."/>
            <person name="Havlak P."/>
            <person name="Kuo D.-H."/>
            <person name="Larsson T."/>
            <person name="Lv J."/>
            <person name="Arendt D."/>
            <person name="Savage R."/>
            <person name="Osoegawa K."/>
            <person name="de Jong P."/>
            <person name="Lindberg D.R."/>
            <person name="Seaver E.C."/>
            <person name="Weisblat D.A."/>
            <person name="Putnam N.H."/>
            <person name="Grigoriev I.V."/>
            <person name="Rokhsar D.S."/>
        </authorList>
    </citation>
    <scope>NUCLEOTIDE SEQUENCE</scope>
</reference>
<dbReference type="InterPro" id="IPR002048">
    <property type="entry name" value="EF_hand_dom"/>
</dbReference>
<accession>T1F9F8</accession>
<sequence>MSSWLVSIFFFITICIANSLSIPKSNRVTVRPFSDEVHFENDDEHNAEYDHDAFLGEEEADEFDDLTPEESKEKLAILFDKIDTDGDGLISEDEMQTWIRKIQNQDASKDADKKWDEINPKQENSMTWEEYEFFSYGTRESIDSNPDEKLHELIKKDQKRWRAADFDQDSLLSRSEFSAFMFPESVKEMEDVVAEETLEEIDANKDGLVDLQEFIGEKLFQWLLGYANDMDIENSEDEDTEESNAEWIESEKQNFIENLDKNKDGKMDREEVKSWLMSEEWNQVNEETDHLFKEADEDMDKHLSKSEMLNKFDLFVGSQATDYGDLFNRHDDYDDFNVGFDGRGGGGSRGGYRSSGGPNHQQPQQHRPIPDDGPFTAYVGNLPPGIVQGDVELMFKNLSLFIDKYLRVDVAEGRRSDQGNRGRGGAQGGRGGYDGSRGRGGPGGRGGGPGPRNDGSSFYGGDGSYGGNRQNREGGGYNRSGRGGGYQPQPQQQQNQDRYHQSQQQQQNRRGGGPGGGYGRNESGWSGGGRRNDYNNRARKDSENKGPIESTLRELSPESEKNASIFGTGKPRDETLHPDEQKTSPHVSESKD</sequence>
<dbReference type="KEGG" id="hro:HELRODRAFT_175621"/>
<dbReference type="EMBL" id="KB096900">
    <property type="protein sequence ID" value="ESO00643.1"/>
    <property type="molecule type" value="Genomic_DNA"/>
</dbReference>
<dbReference type="GO" id="GO:0005783">
    <property type="term" value="C:endoplasmic reticulum"/>
    <property type="evidence" value="ECO:0000318"/>
    <property type="project" value="GO_Central"/>
</dbReference>
<evidence type="ECO:0000313" key="15">
    <source>
        <dbReference type="EMBL" id="ESO00643.1"/>
    </source>
</evidence>
<evidence type="ECO:0000256" key="9">
    <source>
        <dbReference type="ARBA" id="ARBA00056975"/>
    </source>
</evidence>
<dbReference type="Proteomes" id="UP000015101">
    <property type="component" value="Unassembled WGS sequence"/>
</dbReference>
<feature type="domain" description="EF-hand" evidence="14">
    <location>
        <begin position="247"/>
        <end position="282"/>
    </location>
</feature>
<dbReference type="STRING" id="6412.T1F9F8"/>
<comment type="function">
    <text evidence="9">Probable molecular chaperone assisting protein biosynthesis and transport in the endoplasmic reticulum. Required for the proper biosynthesis and transport of pulmonary surfactant-associated protein A/SP-A, pulmonary surfactant-associated protein D/SP-D and the lipid transporter ABCA3. By regulating both the proper expression and the degradation through the endoplasmic reticulum-associated protein degradation pathway of these proteins plays a crucial role in pulmonary surfactant homeostasis. Has an anti-fibrotic activity by negatively regulating the secretion of type I and type III collagens. This calcium-binding protein also transiently associates with immature PCSK6 and regulates its secretion.</text>
</comment>
<feature type="compositionally biased region" description="Basic and acidic residues" evidence="12">
    <location>
        <begin position="530"/>
        <end position="561"/>
    </location>
</feature>
<evidence type="ECO:0000256" key="1">
    <source>
        <dbReference type="ARBA" id="ARBA00004319"/>
    </source>
</evidence>
<feature type="compositionally biased region" description="Low complexity" evidence="12">
    <location>
        <begin position="487"/>
        <end position="509"/>
    </location>
</feature>
<dbReference type="GeneID" id="20205457"/>
<keyword evidence="8" id="KW-0143">Chaperone</keyword>
<gene>
    <name evidence="16" type="primary">20205457</name>
    <name evidence="15" type="ORF">HELRODRAFT_175621</name>
</gene>
<evidence type="ECO:0000256" key="13">
    <source>
        <dbReference type="SAM" id="SignalP"/>
    </source>
</evidence>
<feature type="compositionally biased region" description="Gly residues" evidence="12">
    <location>
        <begin position="421"/>
        <end position="450"/>
    </location>
</feature>
<feature type="domain" description="EF-hand" evidence="14">
    <location>
        <begin position="70"/>
        <end position="105"/>
    </location>
</feature>
<dbReference type="FunFam" id="1.10.238.10:FF:000104">
    <property type="entry name" value="calumenin isoform X1"/>
    <property type="match status" value="1"/>
</dbReference>
<dbReference type="GO" id="GO:0005509">
    <property type="term" value="F:calcium ion binding"/>
    <property type="evidence" value="ECO:0000318"/>
    <property type="project" value="GO_Central"/>
</dbReference>
<dbReference type="OrthoDB" id="293868at2759"/>
<keyword evidence="3 13" id="KW-0732">Signal</keyword>
<comment type="subcellular location">
    <subcellularLocation>
        <location evidence="1">Endoplasmic reticulum lumen</location>
    </subcellularLocation>
</comment>
<dbReference type="GO" id="GO:0015031">
    <property type="term" value="P:protein transport"/>
    <property type="evidence" value="ECO:0007669"/>
    <property type="project" value="UniProtKB-ARBA"/>
</dbReference>
<keyword evidence="5" id="KW-0256">Endoplasmic reticulum</keyword>
<feature type="compositionally biased region" description="Gly residues" evidence="12">
    <location>
        <begin position="341"/>
        <end position="354"/>
    </location>
</feature>
<evidence type="ECO:0000256" key="7">
    <source>
        <dbReference type="ARBA" id="ARBA00023180"/>
    </source>
</evidence>
<evidence type="ECO:0000313" key="17">
    <source>
        <dbReference type="Proteomes" id="UP000015101"/>
    </source>
</evidence>
<evidence type="ECO:0000256" key="10">
    <source>
        <dbReference type="ARBA" id="ARBA00063143"/>
    </source>
</evidence>
<dbReference type="RefSeq" id="XP_009021280.1">
    <property type="nucleotide sequence ID" value="XM_009023032.1"/>
</dbReference>
<evidence type="ECO:0000256" key="6">
    <source>
        <dbReference type="ARBA" id="ARBA00022837"/>
    </source>
</evidence>
<evidence type="ECO:0000256" key="5">
    <source>
        <dbReference type="ARBA" id="ARBA00022824"/>
    </source>
</evidence>
<organism evidence="16 17">
    <name type="scientific">Helobdella robusta</name>
    <name type="common">Californian leech</name>
    <dbReference type="NCBI Taxonomy" id="6412"/>
    <lineage>
        <taxon>Eukaryota</taxon>
        <taxon>Metazoa</taxon>
        <taxon>Spiralia</taxon>
        <taxon>Lophotrochozoa</taxon>
        <taxon>Annelida</taxon>
        <taxon>Clitellata</taxon>
        <taxon>Hirudinea</taxon>
        <taxon>Rhynchobdellida</taxon>
        <taxon>Glossiphoniidae</taxon>
        <taxon>Helobdella</taxon>
    </lineage>
</organism>
<dbReference type="Pfam" id="PF13202">
    <property type="entry name" value="EF-hand_5"/>
    <property type="match status" value="1"/>
</dbReference>
<dbReference type="EnsemblMetazoa" id="HelroT175621">
    <property type="protein sequence ID" value="HelroP175621"/>
    <property type="gene ID" value="HelroG175621"/>
</dbReference>
<keyword evidence="7" id="KW-0325">Glycoprotein</keyword>
<keyword evidence="6" id="KW-0106">Calcium</keyword>
<dbReference type="InParanoid" id="T1F9F8"/>
<reference evidence="16" key="3">
    <citation type="submission" date="2015-06" db="UniProtKB">
        <authorList>
            <consortium name="EnsemblMetazoa"/>
        </authorList>
    </citation>
    <scope>IDENTIFICATION</scope>
</reference>
<dbReference type="PANTHER" id="PTHR10827">
    <property type="entry name" value="RETICULOCALBIN"/>
    <property type="match status" value="1"/>
</dbReference>
<feature type="chain" id="PRO_5010980374" description="Reticulocalbin-3" evidence="13">
    <location>
        <begin position="20"/>
        <end position="592"/>
    </location>
</feature>
<keyword evidence="2" id="KW-0479">Metal-binding</keyword>
<dbReference type="PROSITE" id="PS00018">
    <property type="entry name" value="EF_HAND_1"/>
    <property type="match status" value="4"/>
</dbReference>
<feature type="signal peptide" evidence="13">
    <location>
        <begin position="1"/>
        <end position="19"/>
    </location>
</feature>
<dbReference type="HOGENOM" id="CLU_460998_0_0_1"/>
<keyword evidence="4" id="KW-0677">Repeat</keyword>
<dbReference type="EMBL" id="AMQM01005376">
    <property type="status" value="NOT_ANNOTATED_CDS"/>
    <property type="molecule type" value="Genomic_DNA"/>
</dbReference>
<dbReference type="InterPro" id="IPR018247">
    <property type="entry name" value="EF_Hand_1_Ca_BS"/>
</dbReference>
<dbReference type="eggNOG" id="KOG4223">
    <property type="taxonomic scope" value="Eukaryota"/>
</dbReference>
<feature type="compositionally biased region" description="Basic and acidic residues" evidence="12">
    <location>
        <begin position="570"/>
        <end position="592"/>
    </location>
</feature>
<evidence type="ECO:0000256" key="3">
    <source>
        <dbReference type="ARBA" id="ARBA00022729"/>
    </source>
</evidence>
<protein>
    <recommendedName>
        <fullName evidence="11">Reticulocalbin-3</fullName>
    </recommendedName>
</protein>
<evidence type="ECO:0000256" key="12">
    <source>
        <dbReference type="SAM" id="MobiDB-lite"/>
    </source>
</evidence>
<feature type="domain" description="EF-hand" evidence="14">
    <location>
        <begin position="283"/>
        <end position="318"/>
    </location>
</feature>
<name>T1F9F8_HELRO</name>
<reference evidence="15 17" key="2">
    <citation type="journal article" date="2013" name="Nature">
        <title>Insights into bilaterian evolution from three spiralian genomes.</title>
        <authorList>
            <person name="Simakov O."/>
            <person name="Marletaz F."/>
            <person name="Cho S.J."/>
            <person name="Edsinger-Gonzales E."/>
            <person name="Havlak P."/>
            <person name="Hellsten U."/>
            <person name="Kuo D.H."/>
            <person name="Larsson T."/>
            <person name="Lv J."/>
            <person name="Arendt D."/>
            <person name="Savage R."/>
            <person name="Osoegawa K."/>
            <person name="de Jong P."/>
            <person name="Grimwood J."/>
            <person name="Chapman J.A."/>
            <person name="Shapiro H."/>
            <person name="Aerts A."/>
            <person name="Otillar R.P."/>
            <person name="Terry A.Y."/>
            <person name="Boore J.L."/>
            <person name="Grigoriev I.V."/>
            <person name="Lindberg D.R."/>
            <person name="Seaver E.C."/>
            <person name="Weisblat D.A."/>
            <person name="Putnam N.H."/>
            <person name="Rokhsar D.S."/>
        </authorList>
    </citation>
    <scope>NUCLEOTIDE SEQUENCE</scope>
</reference>
<evidence type="ECO:0000256" key="8">
    <source>
        <dbReference type="ARBA" id="ARBA00023186"/>
    </source>
</evidence>
<proteinExistence type="predicted"/>
<dbReference type="CTD" id="20205457"/>